<name>A0A5S6Q7W6_TRIMR</name>
<protein>
    <submittedName>
        <fullName evidence="3">Uncharacterized protein</fullName>
    </submittedName>
</protein>
<organism evidence="2 3">
    <name type="scientific">Trichuris muris</name>
    <name type="common">Mouse whipworm</name>
    <dbReference type="NCBI Taxonomy" id="70415"/>
    <lineage>
        <taxon>Eukaryota</taxon>
        <taxon>Metazoa</taxon>
        <taxon>Ecdysozoa</taxon>
        <taxon>Nematoda</taxon>
        <taxon>Enoplea</taxon>
        <taxon>Dorylaimia</taxon>
        <taxon>Trichinellida</taxon>
        <taxon>Trichuridae</taxon>
        <taxon>Trichuris</taxon>
    </lineage>
</organism>
<feature type="region of interest" description="Disordered" evidence="1">
    <location>
        <begin position="82"/>
        <end position="147"/>
    </location>
</feature>
<dbReference type="AlphaFoldDB" id="A0A5S6Q7W6"/>
<feature type="compositionally biased region" description="Basic and acidic residues" evidence="1">
    <location>
        <begin position="133"/>
        <end position="146"/>
    </location>
</feature>
<feature type="region of interest" description="Disordered" evidence="1">
    <location>
        <begin position="225"/>
        <end position="246"/>
    </location>
</feature>
<feature type="region of interest" description="Disordered" evidence="1">
    <location>
        <begin position="30"/>
        <end position="55"/>
    </location>
</feature>
<accession>A0A5S6Q7W6</accession>
<feature type="compositionally biased region" description="Polar residues" evidence="1">
    <location>
        <begin position="35"/>
        <end position="45"/>
    </location>
</feature>
<sequence length="290" mass="31141">MRPTGIEVARACLGKRLPALRAPGILEEPDASRCTEGNASCNRSGATPDKEALSERDAIQSGTFSKQTRANRVPRQAIANKFDCSSPGAKGSGYHRESNVSGTQRRRRKREGVVNTNSRRPPLTTAKRRCHHRFEQTGDEGNRPTERGQLGKKCVILFRISIPNYGQAHLRPANAAAATPTRLKAEKDRKPTCASPFQSGEGEFTRPPPRGSSLNWGCSMLGATRQQGEASARKAQRKLAADETASTDAALAGLGRLGWGKLGGADPTLGPLGRPCPSRAPFPLGPDSKR</sequence>
<dbReference type="Proteomes" id="UP000046395">
    <property type="component" value="Unassembled WGS sequence"/>
</dbReference>
<keyword evidence="2" id="KW-1185">Reference proteome</keyword>
<feature type="region of interest" description="Disordered" evidence="1">
    <location>
        <begin position="260"/>
        <end position="290"/>
    </location>
</feature>
<feature type="region of interest" description="Disordered" evidence="1">
    <location>
        <begin position="178"/>
        <end position="209"/>
    </location>
</feature>
<reference evidence="3" key="1">
    <citation type="submission" date="2019-12" db="UniProtKB">
        <authorList>
            <consortium name="WormBaseParasite"/>
        </authorList>
    </citation>
    <scope>IDENTIFICATION</scope>
</reference>
<evidence type="ECO:0000313" key="2">
    <source>
        <dbReference type="Proteomes" id="UP000046395"/>
    </source>
</evidence>
<evidence type="ECO:0000313" key="3">
    <source>
        <dbReference type="WBParaSite" id="TMUE_1000003401.1"/>
    </source>
</evidence>
<dbReference type="WBParaSite" id="TMUE_1000003401.1">
    <property type="protein sequence ID" value="TMUE_1000003401.1"/>
    <property type="gene ID" value="WBGene00298705"/>
</dbReference>
<proteinExistence type="predicted"/>
<evidence type="ECO:0000256" key="1">
    <source>
        <dbReference type="SAM" id="MobiDB-lite"/>
    </source>
</evidence>